<dbReference type="SMART" id="SM00382">
    <property type="entry name" value="AAA"/>
    <property type="match status" value="1"/>
</dbReference>
<dbReference type="GO" id="GO:0034040">
    <property type="term" value="F:ATPase-coupled lipid transmembrane transporter activity"/>
    <property type="evidence" value="ECO:0007669"/>
    <property type="project" value="TreeGrafter"/>
</dbReference>
<keyword evidence="3" id="KW-0547">Nucleotide-binding</keyword>
<feature type="domain" description="ABC transmembrane type-1" evidence="9">
    <location>
        <begin position="34"/>
        <end position="317"/>
    </location>
</feature>
<dbReference type="Gene3D" id="3.40.50.300">
    <property type="entry name" value="P-loop containing nucleotide triphosphate hydrolases"/>
    <property type="match status" value="1"/>
</dbReference>
<evidence type="ECO:0000256" key="5">
    <source>
        <dbReference type="ARBA" id="ARBA00022989"/>
    </source>
</evidence>
<dbReference type="GO" id="GO:0005886">
    <property type="term" value="C:plasma membrane"/>
    <property type="evidence" value="ECO:0007669"/>
    <property type="project" value="UniProtKB-SubCell"/>
</dbReference>
<keyword evidence="6 7" id="KW-0472">Membrane</keyword>
<keyword evidence="11" id="KW-1185">Reference proteome</keyword>
<evidence type="ECO:0000313" key="10">
    <source>
        <dbReference type="EMBL" id="GLZ80885.1"/>
    </source>
</evidence>
<dbReference type="Proteomes" id="UP001165079">
    <property type="component" value="Unassembled WGS sequence"/>
</dbReference>
<evidence type="ECO:0000256" key="4">
    <source>
        <dbReference type="ARBA" id="ARBA00022840"/>
    </source>
</evidence>
<evidence type="ECO:0000259" key="9">
    <source>
        <dbReference type="PROSITE" id="PS50929"/>
    </source>
</evidence>
<evidence type="ECO:0000256" key="2">
    <source>
        <dbReference type="ARBA" id="ARBA00022692"/>
    </source>
</evidence>
<dbReference type="PANTHER" id="PTHR24221">
    <property type="entry name" value="ATP-BINDING CASSETTE SUB-FAMILY B"/>
    <property type="match status" value="1"/>
</dbReference>
<name>A0A9W6WDI7_9ACTN</name>
<dbReference type="SUPFAM" id="SSF90123">
    <property type="entry name" value="ABC transporter transmembrane region"/>
    <property type="match status" value="1"/>
</dbReference>
<proteinExistence type="predicted"/>
<gene>
    <name evidence="10" type="ORF">Afil01_56920</name>
</gene>
<keyword evidence="5 7" id="KW-1133">Transmembrane helix</keyword>
<dbReference type="PROSITE" id="PS50929">
    <property type="entry name" value="ABC_TM1F"/>
    <property type="match status" value="1"/>
</dbReference>
<feature type="domain" description="ABC transporter" evidence="8">
    <location>
        <begin position="353"/>
        <end position="603"/>
    </location>
</feature>
<dbReference type="GO" id="GO:0140359">
    <property type="term" value="F:ABC-type transporter activity"/>
    <property type="evidence" value="ECO:0007669"/>
    <property type="project" value="InterPro"/>
</dbReference>
<protein>
    <submittedName>
        <fullName evidence="10">Multidrug ABC transporter permease</fullName>
    </submittedName>
</protein>
<dbReference type="InterPro" id="IPR036640">
    <property type="entry name" value="ABC1_TM_sf"/>
</dbReference>
<feature type="transmembrane region" description="Helical" evidence="7">
    <location>
        <begin position="148"/>
        <end position="165"/>
    </location>
</feature>
<accession>A0A9W6WDI7</accession>
<dbReference type="SUPFAM" id="SSF52540">
    <property type="entry name" value="P-loop containing nucleoside triphosphate hydrolases"/>
    <property type="match status" value="1"/>
</dbReference>
<dbReference type="GO" id="GO:0005524">
    <property type="term" value="F:ATP binding"/>
    <property type="evidence" value="ECO:0007669"/>
    <property type="project" value="UniProtKB-KW"/>
</dbReference>
<dbReference type="EMBL" id="BSTX01000004">
    <property type="protein sequence ID" value="GLZ80885.1"/>
    <property type="molecule type" value="Genomic_DNA"/>
</dbReference>
<dbReference type="InterPro" id="IPR011527">
    <property type="entry name" value="ABC1_TM_dom"/>
</dbReference>
<dbReference type="InterPro" id="IPR003439">
    <property type="entry name" value="ABC_transporter-like_ATP-bd"/>
</dbReference>
<evidence type="ECO:0000256" key="7">
    <source>
        <dbReference type="SAM" id="Phobius"/>
    </source>
</evidence>
<organism evidence="10 11">
    <name type="scientific">Actinorhabdospora filicis</name>
    <dbReference type="NCBI Taxonomy" id="1785913"/>
    <lineage>
        <taxon>Bacteria</taxon>
        <taxon>Bacillati</taxon>
        <taxon>Actinomycetota</taxon>
        <taxon>Actinomycetes</taxon>
        <taxon>Micromonosporales</taxon>
        <taxon>Micromonosporaceae</taxon>
        <taxon>Actinorhabdospora</taxon>
    </lineage>
</organism>
<dbReference type="InterPro" id="IPR027417">
    <property type="entry name" value="P-loop_NTPase"/>
</dbReference>
<comment type="caution">
    <text evidence="10">The sequence shown here is derived from an EMBL/GenBank/DDBJ whole genome shotgun (WGS) entry which is preliminary data.</text>
</comment>
<dbReference type="RefSeq" id="WP_285666162.1">
    <property type="nucleotide sequence ID" value="NZ_BSTX01000004.1"/>
</dbReference>
<dbReference type="PROSITE" id="PS50893">
    <property type="entry name" value="ABC_TRANSPORTER_2"/>
    <property type="match status" value="1"/>
</dbReference>
<dbReference type="GO" id="GO:0016887">
    <property type="term" value="F:ATP hydrolysis activity"/>
    <property type="evidence" value="ECO:0007669"/>
    <property type="project" value="InterPro"/>
</dbReference>
<dbReference type="InterPro" id="IPR017871">
    <property type="entry name" value="ABC_transporter-like_CS"/>
</dbReference>
<evidence type="ECO:0000259" key="8">
    <source>
        <dbReference type="PROSITE" id="PS50893"/>
    </source>
</evidence>
<evidence type="ECO:0000256" key="3">
    <source>
        <dbReference type="ARBA" id="ARBA00022741"/>
    </source>
</evidence>
<feature type="transmembrane region" description="Helical" evidence="7">
    <location>
        <begin position="262"/>
        <end position="279"/>
    </location>
</feature>
<keyword evidence="2 7" id="KW-0812">Transmembrane</keyword>
<feature type="transmembrane region" description="Helical" evidence="7">
    <location>
        <begin position="21"/>
        <end position="50"/>
    </location>
</feature>
<keyword evidence="4" id="KW-0067">ATP-binding</keyword>
<sequence length="620" mass="67693">MAAEKAGLSRLIGRGFRAAGLTFRAGPVAASINLVIVVLQGLLPTAVASLTALLLTEIPERGSTGFDPQFLVTGLAVLGVTLVSLPYITSYVHARVRRQLTVIVQERLFAAVNRFGGMSRFENPVFLDKLRLAQQAAMSAPDQVTNSMFSIVQGVLSVITFLGALLFISPLMALITVVAAVPVLFIQLQLSRDRANMSWRISPRNRRQIFYQMLLLDLAAVKEVRLFGLGPFLLKRLNTETHEINAAEEKVERKALYTQTPLGVLGALVAGGGLMWMVWRALDGEFSIGQVSLFVAAVAGVQSGLSSIVSSVSMMYQSLLLFGHFTEVSDMASDLAEPAAPKAIAKLAEDGGIELRDVWFRYTDDGPWILKGVDLRIETGRSLALVGLNGAGKSTMVKLLCRLYDPSKGSIVWDGVDYKDIELHALRDRISAVFQDYMSYDLTAAENIGIGDLTHLDDRERVIDAARKADVDEKISELGRGYETMLSRIFFQGEDNEDPETGVSLSGGQWQRIALARALMRARRDLLILDEPSSGLDAAAEQEVHDRLREYRTGATSVLISHRLGAVRHADRIVVLSEGRIIEDGDHDTLMGLGGEYARLFTIQAANYTGELSAIGEESP</sequence>
<dbReference type="InterPro" id="IPR039421">
    <property type="entry name" value="Type_1_exporter"/>
</dbReference>
<dbReference type="PANTHER" id="PTHR24221:SF646">
    <property type="entry name" value="HAEMOLYSIN SECRETION ATP-BINDING PROTEIN"/>
    <property type="match status" value="1"/>
</dbReference>
<dbReference type="AlphaFoldDB" id="A0A9W6WDI7"/>
<comment type="subcellular location">
    <subcellularLocation>
        <location evidence="1">Cell membrane</location>
        <topology evidence="1">Multi-pass membrane protein</topology>
    </subcellularLocation>
</comment>
<feature type="transmembrane region" description="Helical" evidence="7">
    <location>
        <begin position="171"/>
        <end position="188"/>
    </location>
</feature>
<reference evidence="10" key="1">
    <citation type="submission" date="2023-03" db="EMBL/GenBank/DDBJ databases">
        <title>Actinorhabdospora filicis NBRC 111898.</title>
        <authorList>
            <person name="Ichikawa N."/>
            <person name="Sato H."/>
            <person name="Tonouchi N."/>
        </authorList>
    </citation>
    <scope>NUCLEOTIDE SEQUENCE</scope>
    <source>
        <strain evidence="10">NBRC 111898</strain>
    </source>
</reference>
<dbReference type="PROSITE" id="PS00211">
    <property type="entry name" value="ABC_TRANSPORTER_1"/>
    <property type="match status" value="1"/>
</dbReference>
<dbReference type="InterPro" id="IPR003593">
    <property type="entry name" value="AAA+_ATPase"/>
</dbReference>
<evidence type="ECO:0000256" key="1">
    <source>
        <dbReference type="ARBA" id="ARBA00004651"/>
    </source>
</evidence>
<evidence type="ECO:0000313" key="11">
    <source>
        <dbReference type="Proteomes" id="UP001165079"/>
    </source>
</evidence>
<dbReference type="Pfam" id="PF00005">
    <property type="entry name" value="ABC_tran"/>
    <property type="match status" value="1"/>
</dbReference>
<evidence type="ECO:0000256" key="6">
    <source>
        <dbReference type="ARBA" id="ARBA00023136"/>
    </source>
</evidence>
<dbReference type="Gene3D" id="1.20.1560.10">
    <property type="entry name" value="ABC transporter type 1, transmembrane domain"/>
    <property type="match status" value="1"/>
</dbReference>
<feature type="transmembrane region" description="Helical" evidence="7">
    <location>
        <begin position="70"/>
        <end position="88"/>
    </location>
</feature>